<name>A0AAQ3W7P4_9ENTE</name>
<dbReference type="Gene3D" id="3.20.20.80">
    <property type="entry name" value="Glycosidases"/>
    <property type="match status" value="1"/>
</dbReference>
<evidence type="ECO:0000313" key="4">
    <source>
        <dbReference type="EMBL" id="WYK00048.1"/>
    </source>
</evidence>
<protein>
    <recommendedName>
        <fullName evidence="3">Glycosyl hydrolase family 13 catalytic domain-containing protein</fullName>
    </recommendedName>
</protein>
<dbReference type="SUPFAM" id="SSF51445">
    <property type="entry name" value="(Trans)glycosidases"/>
    <property type="match status" value="1"/>
</dbReference>
<dbReference type="GO" id="GO:0016798">
    <property type="term" value="F:hydrolase activity, acting on glycosyl bonds"/>
    <property type="evidence" value="ECO:0007669"/>
    <property type="project" value="UniProtKB-KW"/>
</dbReference>
<dbReference type="CDD" id="cd11338">
    <property type="entry name" value="AmyAc_CMD"/>
    <property type="match status" value="1"/>
</dbReference>
<dbReference type="InterPro" id="IPR017853">
    <property type="entry name" value="GH"/>
</dbReference>
<evidence type="ECO:0000313" key="5">
    <source>
        <dbReference type="Proteomes" id="UP000194948"/>
    </source>
</evidence>
<dbReference type="Gene3D" id="3.90.400.10">
    <property type="entry name" value="Oligo-1,6-glucosidase, Domain 2"/>
    <property type="match status" value="1"/>
</dbReference>
<dbReference type="GO" id="GO:0005975">
    <property type="term" value="P:carbohydrate metabolic process"/>
    <property type="evidence" value="ECO:0007669"/>
    <property type="project" value="InterPro"/>
</dbReference>
<evidence type="ECO:0000259" key="3">
    <source>
        <dbReference type="SMART" id="SM00642"/>
    </source>
</evidence>
<sequence length="614" mass="71512">MTEFYYNSWLEQYKRPFGAIKAGKSVEISIDCPNMKIAALYFVIRKEDGDQGVEQYLMESDQNGRYHCSYLLSQGKGLYYYHFMIQTRNDENQLETFFYGATKEHGGIGQVYREDMQLIPYQLTCFSTAEKAPTWYREAVFYQIFPDRFHNGNPHGQISQPKKNSFIYGNHSDEPMYVKNEAGEIARWDFQGGNLLGIIQKIPYLKELGVNAIYLNPIFESVSNHRYDTADYLMIDGMLGDEVIFKQLVDTLHEHDMYLILDGVFNHVGKNSRYFNYDGSYGTKTGAYRNSESLYYSWFTFIDYPKSYESWWGIADLPQVNKENREFQEFIYGKTNSVLAKWNSFGIDGWRLDVADELPDFFIQGIRQNLEQYTEKILLGEVWEDASNKIAYNQRRQYILGDALHGVMNYPLRTIILSLLREETTTEISAKNLTILEENYPSDIFMNNLNNLGTHDTERLLTMMNENIIKMLSAFSLMIVLPGIPCLYYGDEAGLTGGKDPENRKYFPWGSEELVIQTQIKKWIDIRKKSAALKYGNVYPFYTKDLFGILRTTAKEYALYILNPTNYLKQINVSEFIFTKQCPLSEERVGNMLEELKIAPYDHVFISGEMETFD</sequence>
<proteinExistence type="predicted"/>
<dbReference type="RefSeq" id="WP_086313618.1">
    <property type="nucleotide sequence ID" value="NZ_CP147244.1"/>
</dbReference>
<evidence type="ECO:0000256" key="1">
    <source>
        <dbReference type="ARBA" id="ARBA00022801"/>
    </source>
</evidence>
<dbReference type="AlphaFoldDB" id="A0AAQ3W7P4"/>
<dbReference type="SMART" id="SM00642">
    <property type="entry name" value="Aamy"/>
    <property type="match status" value="1"/>
</dbReference>
<dbReference type="Pfam" id="PF00128">
    <property type="entry name" value="Alpha-amylase"/>
    <property type="match status" value="1"/>
</dbReference>
<gene>
    <name evidence="4" type="ORF">A5821_001142</name>
</gene>
<dbReference type="Proteomes" id="UP000194948">
    <property type="component" value="Chromosome"/>
</dbReference>
<keyword evidence="2" id="KW-0326">Glycosidase</keyword>
<dbReference type="EMBL" id="CP147244">
    <property type="protein sequence ID" value="WYK00048.1"/>
    <property type="molecule type" value="Genomic_DNA"/>
</dbReference>
<dbReference type="InterPro" id="IPR045857">
    <property type="entry name" value="O16G_dom_2"/>
</dbReference>
<evidence type="ECO:0000256" key="2">
    <source>
        <dbReference type="ARBA" id="ARBA00023295"/>
    </source>
</evidence>
<feature type="domain" description="Glycosyl hydrolase family 13 catalytic" evidence="3">
    <location>
        <begin position="143"/>
        <end position="527"/>
    </location>
</feature>
<keyword evidence="5" id="KW-1185">Reference proteome</keyword>
<dbReference type="PANTHER" id="PTHR10357">
    <property type="entry name" value="ALPHA-AMYLASE FAMILY MEMBER"/>
    <property type="match status" value="1"/>
</dbReference>
<reference evidence="5" key="1">
    <citation type="submission" date="2017-05" db="EMBL/GenBank/DDBJ databases">
        <title>The Genome Sequence of EEnterococcus faecalis 9F2_4866.</title>
        <authorList>
            <consortium name="The Broad Institute Genomics Platform"/>
            <consortium name="The Broad Institute Genomic Center for Infectious Diseases"/>
            <person name="Earl A."/>
            <person name="Manson A."/>
            <person name="Schwartman J."/>
            <person name="Gilmore M."/>
            <person name="Abouelleil A."/>
            <person name="Cao P."/>
            <person name="Chapman S."/>
            <person name="Cusick C."/>
            <person name="Shea T."/>
            <person name="Young S."/>
            <person name="Neafsey D."/>
            <person name="Nusbaum C."/>
            <person name="Birren B."/>
        </authorList>
    </citation>
    <scope>NUCLEOTIDE SEQUENCE [LARGE SCALE GENOMIC DNA]</scope>
    <source>
        <strain evidence="5">7F3_DIV0205</strain>
    </source>
</reference>
<reference evidence="4 5" key="2">
    <citation type="submission" date="2024-03" db="EMBL/GenBank/DDBJ databases">
        <title>The Genome Sequence of Enterococcus sp. DIV0205d.</title>
        <authorList>
            <consortium name="The Broad Institute Genomics Platform"/>
            <consortium name="The Broad Institute Microbial Omics Core"/>
            <consortium name="The Broad Institute Genomic Center for Infectious Diseases"/>
            <person name="Earl A."/>
            <person name="Manson A."/>
            <person name="Gilmore M."/>
            <person name="Schwartman J."/>
            <person name="Shea T."/>
            <person name="Abouelleil A."/>
            <person name="Cao P."/>
            <person name="Chapman S."/>
            <person name="Cusick C."/>
            <person name="Young S."/>
            <person name="Neafsey D."/>
            <person name="Nusbaum C."/>
            <person name="Birren B."/>
        </authorList>
    </citation>
    <scope>NUCLEOTIDE SEQUENCE [LARGE SCALE GENOMIC DNA]</scope>
    <source>
        <strain evidence="4 5">7F3_DIV0205</strain>
    </source>
</reference>
<dbReference type="InterPro" id="IPR006047">
    <property type="entry name" value="GH13_cat_dom"/>
</dbReference>
<accession>A0AAQ3W7P4</accession>
<dbReference type="PANTHER" id="PTHR10357:SF210">
    <property type="entry name" value="MALTODEXTRIN GLUCOSIDASE"/>
    <property type="match status" value="1"/>
</dbReference>
<organism evidence="4 5">
    <name type="scientific">Candidatus Enterococcus palustris</name>
    <dbReference type="NCBI Taxonomy" id="1834189"/>
    <lineage>
        <taxon>Bacteria</taxon>
        <taxon>Bacillati</taxon>
        <taxon>Bacillota</taxon>
        <taxon>Bacilli</taxon>
        <taxon>Lactobacillales</taxon>
        <taxon>Enterococcaceae</taxon>
        <taxon>Enterococcus</taxon>
    </lineage>
</organism>
<keyword evidence="1" id="KW-0378">Hydrolase</keyword>